<gene>
    <name evidence="2" type="ORF">F444_12527</name>
</gene>
<dbReference type="InterPro" id="IPR029072">
    <property type="entry name" value="YebC-like"/>
</dbReference>
<reference evidence="2 3" key="1">
    <citation type="submission" date="2013-11" db="EMBL/GenBank/DDBJ databases">
        <title>The Genome Sequence of Phytophthora parasitica P1976.</title>
        <authorList>
            <consortium name="The Broad Institute Genomics Platform"/>
            <person name="Russ C."/>
            <person name="Tyler B."/>
            <person name="Panabieres F."/>
            <person name="Shan W."/>
            <person name="Tripathy S."/>
            <person name="Grunwald N."/>
            <person name="Machado M."/>
            <person name="Johnson C.S."/>
            <person name="Walker B."/>
            <person name="Young S."/>
            <person name="Zeng Q."/>
            <person name="Gargeya S."/>
            <person name="Fitzgerald M."/>
            <person name="Haas B."/>
            <person name="Abouelleil A."/>
            <person name="Allen A.W."/>
            <person name="Alvarado L."/>
            <person name="Arachchi H.M."/>
            <person name="Berlin A.M."/>
            <person name="Chapman S.B."/>
            <person name="Gainer-Dewar J."/>
            <person name="Goldberg J."/>
            <person name="Griggs A."/>
            <person name="Gujja S."/>
            <person name="Hansen M."/>
            <person name="Howarth C."/>
            <person name="Imamovic A."/>
            <person name="Ireland A."/>
            <person name="Larimer J."/>
            <person name="McCowan C."/>
            <person name="Murphy C."/>
            <person name="Pearson M."/>
            <person name="Poon T.W."/>
            <person name="Priest M."/>
            <person name="Roberts A."/>
            <person name="Saif S."/>
            <person name="Shea T."/>
            <person name="Sisk P."/>
            <person name="Sykes S."/>
            <person name="Wortman J."/>
            <person name="Nusbaum C."/>
            <person name="Birren B."/>
        </authorList>
    </citation>
    <scope>NUCLEOTIDE SEQUENCE [LARGE SCALE GENOMIC DNA]</scope>
    <source>
        <strain evidence="2 3">P1976</strain>
    </source>
</reference>
<dbReference type="InterPro" id="IPR036388">
    <property type="entry name" value="WH-like_DNA-bd_sf"/>
</dbReference>
<evidence type="ECO:0000313" key="3">
    <source>
        <dbReference type="Proteomes" id="UP000028582"/>
    </source>
</evidence>
<evidence type="ECO:0000313" key="2">
    <source>
        <dbReference type="EMBL" id="ETO71096.1"/>
    </source>
</evidence>
<dbReference type="EMBL" id="ANJA01002227">
    <property type="protein sequence ID" value="ETO71096.1"/>
    <property type="molecule type" value="Genomic_DNA"/>
</dbReference>
<dbReference type="Proteomes" id="UP000028582">
    <property type="component" value="Unassembled WGS sequence"/>
</dbReference>
<organism evidence="2 3">
    <name type="scientific">Phytophthora nicotianae P1976</name>
    <dbReference type="NCBI Taxonomy" id="1317066"/>
    <lineage>
        <taxon>Eukaryota</taxon>
        <taxon>Sar</taxon>
        <taxon>Stramenopiles</taxon>
        <taxon>Oomycota</taxon>
        <taxon>Peronosporomycetes</taxon>
        <taxon>Peronosporales</taxon>
        <taxon>Peronosporaceae</taxon>
        <taxon>Phytophthora</taxon>
    </lineage>
</organism>
<dbReference type="OrthoDB" id="111911at2759"/>
<protein>
    <recommendedName>
        <fullName evidence="4">Transposase Tc1-like domain-containing protein</fullName>
    </recommendedName>
</protein>
<evidence type="ECO:0000256" key="1">
    <source>
        <dbReference type="SAM" id="MobiDB-lite"/>
    </source>
</evidence>
<feature type="region of interest" description="Disordered" evidence="1">
    <location>
        <begin position="1"/>
        <end position="34"/>
    </location>
</feature>
<evidence type="ECO:0008006" key="4">
    <source>
        <dbReference type="Google" id="ProtNLM"/>
    </source>
</evidence>
<accession>A0A080ZWT5</accession>
<name>A0A080ZWT5_PHYNI</name>
<feature type="non-terminal residue" evidence="2">
    <location>
        <position position="1"/>
    </location>
</feature>
<dbReference type="AlphaFoldDB" id="A0A080ZWT5"/>
<dbReference type="SUPFAM" id="SSF75625">
    <property type="entry name" value="YebC-like"/>
    <property type="match status" value="1"/>
</dbReference>
<dbReference type="Gene3D" id="1.10.10.10">
    <property type="entry name" value="Winged helix-like DNA-binding domain superfamily/Winged helix DNA-binding domain"/>
    <property type="match status" value="1"/>
</dbReference>
<comment type="caution">
    <text evidence="2">The sequence shown here is derived from an EMBL/GenBank/DDBJ whole genome shotgun (WGS) entry which is preliminary data.</text>
</comment>
<sequence length="83" mass="9145">HLGRSATGVGKFWKNRERHGKAKRTGKPSKVSARTQRQIILEAKKGGGSPSEVKAALGLNISARTVRRVLQNAPFMSFVKRTF</sequence>
<proteinExistence type="predicted"/>
<feature type="compositionally biased region" description="Basic residues" evidence="1">
    <location>
        <begin position="16"/>
        <end position="27"/>
    </location>
</feature>